<evidence type="ECO:0000256" key="3">
    <source>
        <dbReference type="ARBA" id="ARBA00022942"/>
    </source>
</evidence>
<dbReference type="GO" id="GO:0000502">
    <property type="term" value="C:proteasome complex"/>
    <property type="evidence" value="ECO:0007669"/>
    <property type="project" value="UniProtKB-KW"/>
</dbReference>
<evidence type="ECO:0000259" key="5">
    <source>
        <dbReference type="Pfam" id="PF11566"/>
    </source>
</evidence>
<evidence type="ECO:0000313" key="6">
    <source>
        <dbReference type="EMBL" id="KPM08047.1"/>
    </source>
</evidence>
<proteinExistence type="inferred from homology"/>
<evidence type="ECO:0000313" key="7">
    <source>
        <dbReference type="Proteomes" id="UP000616769"/>
    </source>
</evidence>
<name>A0A132AAW8_SARSC</name>
<evidence type="ECO:0000256" key="1">
    <source>
        <dbReference type="ARBA" id="ARBA00006405"/>
    </source>
</evidence>
<comment type="similarity">
    <text evidence="1">Belongs to the proteasome inhibitor PI31 family.</text>
</comment>
<dbReference type="Pfam" id="PF11566">
    <property type="entry name" value="PI31_Prot_N"/>
    <property type="match status" value="1"/>
</dbReference>
<feature type="non-terminal residue" evidence="6">
    <location>
        <position position="1"/>
    </location>
</feature>
<organism evidence="6 7">
    <name type="scientific">Sarcoptes scabiei</name>
    <name type="common">Itch mite</name>
    <name type="synonym">Acarus scabiei</name>
    <dbReference type="NCBI Taxonomy" id="52283"/>
    <lineage>
        <taxon>Eukaryota</taxon>
        <taxon>Metazoa</taxon>
        <taxon>Ecdysozoa</taxon>
        <taxon>Arthropoda</taxon>
        <taxon>Chelicerata</taxon>
        <taxon>Arachnida</taxon>
        <taxon>Acari</taxon>
        <taxon>Acariformes</taxon>
        <taxon>Sarcoptiformes</taxon>
        <taxon>Astigmata</taxon>
        <taxon>Psoroptidia</taxon>
        <taxon>Sarcoptoidea</taxon>
        <taxon>Sarcoptidae</taxon>
        <taxon>Sarcoptinae</taxon>
        <taxon>Sarcoptes</taxon>
    </lineage>
</organism>
<feature type="domain" description="PI31 proteasome regulator N-terminal" evidence="5">
    <location>
        <begin position="12"/>
        <end position="155"/>
    </location>
</feature>
<dbReference type="VEuPathDB" id="VectorBase:SSCA005833"/>
<evidence type="ECO:0000256" key="2">
    <source>
        <dbReference type="ARBA" id="ARBA00015575"/>
    </source>
</evidence>
<dbReference type="EMBL" id="JXLN01012144">
    <property type="protein sequence ID" value="KPM08047.1"/>
    <property type="molecule type" value="Genomic_DNA"/>
</dbReference>
<dbReference type="GO" id="GO:0043161">
    <property type="term" value="P:proteasome-mediated ubiquitin-dependent protein catabolic process"/>
    <property type="evidence" value="ECO:0007669"/>
    <property type="project" value="InterPro"/>
</dbReference>
<accession>A0A132AAW8</accession>
<gene>
    <name evidence="6" type="ORF">QR98_0065600</name>
</gene>
<dbReference type="Proteomes" id="UP000616769">
    <property type="component" value="Unassembled WGS sequence"/>
</dbReference>
<dbReference type="PANTHER" id="PTHR13266:SF1">
    <property type="entry name" value="PROTEASOME INHIBITOR PI31 SUBUNIT"/>
    <property type="match status" value="1"/>
</dbReference>
<comment type="caution">
    <text evidence="6">The sequence shown here is derived from an EMBL/GenBank/DDBJ whole genome shotgun (WGS) entry which is preliminary data.</text>
</comment>
<feature type="region of interest" description="Disordered" evidence="4">
    <location>
        <begin position="158"/>
        <end position="180"/>
    </location>
</feature>
<evidence type="ECO:0000256" key="4">
    <source>
        <dbReference type="SAM" id="MobiDB-lite"/>
    </source>
</evidence>
<sequence>MKGFETFFEIIKSQLKTNLDLIVSVIHWSLIQDLDFKCLCIGDEFKAELENNKGSELLPNGWNTSPEAYKFIYRSTKFEPSFWLLNCSILDEKLIVTLLPLNSSNSQEAYTVSIAVADFIPIVDPPDSNQLYERFKAEKLDLFSRFLNDKMIKKLSDDQKSIQNEKNDHSRIATTEESDSNVQFRRIPEARPSPLVDPQSLINPRIGGADLGIYLYPLGQGIGGGMIFDPFAGNALRPRIGPRPNLPPGMLPPGARYDPVGPIPDDIFFR</sequence>
<dbReference type="InterPro" id="IPR021625">
    <property type="entry name" value="PI31_Prot_N"/>
</dbReference>
<dbReference type="GO" id="GO:0004866">
    <property type="term" value="F:endopeptidase inhibitor activity"/>
    <property type="evidence" value="ECO:0007669"/>
    <property type="project" value="InterPro"/>
</dbReference>
<dbReference type="AlphaFoldDB" id="A0A132AAW8"/>
<dbReference type="PANTHER" id="PTHR13266">
    <property type="entry name" value="PROTEASOME INHIBITOR"/>
    <property type="match status" value="1"/>
</dbReference>
<reference evidence="6 7" key="1">
    <citation type="journal article" date="2015" name="Parasit. Vectors">
        <title>Draft genome of the scabies mite.</title>
        <authorList>
            <person name="Rider S.D.Jr."/>
            <person name="Morgan M.S."/>
            <person name="Arlian L.G."/>
        </authorList>
    </citation>
    <scope>NUCLEOTIDE SEQUENCE [LARGE SCALE GENOMIC DNA]</scope>
    <source>
        <strain evidence="6">Arlian Lab</strain>
    </source>
</reference>
<dbReference type="OrthoDB" id="68090at2759"/>
<dbReference type="GO" id="GO:0070628">
    <property type="term" value="F:proteasome binding"/>
    <property type="evidence" value="ECO:0007669"/>
    <property type="project" value="InterPro"/>
</dbReference>
<keyword evidence="3" id="KW-0647">Proteasome</keyword>
<dbReference type="Gene3D" id="3.40.1000.30">
    <property type="match status" value="1"/>
</dbReference>
<protein>
    <recommendedName>
        <fullName evidence="2">Proteasome inhibitor PI31 subunit</fullName>
    </recommendedName>
</protein>
<feature type="compositionally biased region" description="Basic and acidic residues" evidence="4">
    <location>
        <begin position="158"/>
        <end position="171"/>
    </location>
</feature>
<dbReference type="InterPro" id="IPR045128">
    <property type="entry name" value="PI31-like"/>
</dbReference>